<reference evidence="2 3" key="1">
    <citation type="journal article" date="2021" name="Sci. Rep.">
        <title>The distribution of antibiotic resistance genes in chicken gut microbiota commensals.</title>
        <authorList>
            <person name="Juricova H."/>
            <person name="Matiasovicova J."/>
            <person name="Kubasova T."/>
            <person name="Cejkova D."/>
            <person name="Rychlik I."/>
        </authorList>
    </citation>
    <scope>NUCLEOTIDE SEQUENCE [LARGE SCALE GENOMIC DNA]</scope>
    <source>
        <strain evidence="2 3">An564</strain>
    </source>
</reference>
<keyword evidence="1" id="KW-0378">Hydrolase</keyword>
<dbReference type="Proteomes" id="UP000724149">
    <property type="component" value="Unassembled WGS sequence"/>
</dbReference>
<dbReference type="EMBL" id="JACSNR010000003">
    <property type="protein sequence ID" value="MBM6922934.1"/>
    <property type="molecule type" value="Genomic_DNA"/>
</dbReference>
<name>A0ABS2GMY7_9FIRM</name>
<dbReference type="RefSeq" id="WP_204720134.1">
    <property type="nucleotide sequence ID" value="NZ_JACSNR010000003.1"/>
</dbReference>
<evidence type="ECO:0000313" key="2">
    <source>
        <dbReference type="EMBL" id="MBM6922934.1"/>
    </source>
</evidence>
<protein>
    <submittedName>
        <fullName evidence="2">Sortase</fullName>
    </submittedName>
</protein>
<gene>
    <name evidence="2" type="ORF">H9X81_04410</name>
</gene>
<sequence>MNPLSRNNPLWKRICVILGSCLLLAALGLTLGNLWEQCQAEQNSAHLLALAQQRLDGENPQPDDDPLNPDPLAGYAIDGILSIPDLGLELPVLADYSEENLRLSICLYRQESDGSRKVIAGHNYRNHFGRLASLEEGTLLTYTREDGTVTRYQVTGITEIDADDPAALDAGEWDMTLFTCNLDMTRRVLVRLTEAGTSAPSA</sequence>
<dbReference type="InterPro" id="IPR005754">
    <property type="entry name" value="Sortase"/>
</dbReference>
<dbReference type="CDD" id="cd00004">
    <property type="entry name" value="Sortase"/>
    <property type="match status" value="1"/>
</dbReference>
<evidence type="ECO:0000313" key="3">
    <source>
        <dbReference type="Proteomes" id="UP000724149"/>
    </source>
</evidence>
<proteinExistence type="predicted"/>
<keyword evidence="3" id="KW-1185">Reference proteome</keyword>
<accession>A0ABS2GMY7</accession>
<dbReference type="Gene3D" id="2.40.260.10">
    <property type="entry name" value="Sortase"/>
    <property type="match status" value="1"/>
</dbReference>
<dbReference type="InterPro" id="IPR023365">
    <property type="entry name" value="Sortase_dom-sf"/>
</dbReference>
<organism evidence="2 3">
    <name type="scientific">Hydrogenoanaerobacterium saccharovorans</name>
    <dbReference type="NCBI Taxonomy" id="474960"/>
    <lineage>
        <taxon>Bacteria</taxon>
        <taxon>Bacillati</taxon>
        <taxon>Bacillota</taxon>
        <taxon>Clostridia</taxon>
        <taxon>Eubacteriales</taxon>
        <taxon>Oscillospiraceae</taxon>
        <taxon>Hydrogenoanaerobacterium</taxon>
    </lineage>
</organism>
<dbReference type="SUPFAM" id="SSF63817">
    <property type="entry name" value="Sortase"/>
    <property type="match status" value="1"/>
</dbReference>
<dbReference type="NCBIfam" id="TIGR01076">
    <property type="entry name" value="sortase_fam"/>
    <property type="match status" value="1"/>
</dbReference>
<evidence type="ECO:0000256" key="1">
    <source>
        <dbReference type="ARBA" id="ARBA00022801"/>
    </source>
</evidence>
<dbReference type="Pfam" id="PF04203">
    <property type="entry name" value="Sortase"/>
    <property type="match status" value="1"/>
</dbReference>
<comment type="caution">
    <text evidence="2">The sequence shown here is derived from an EMBL/GenBank/DDBJ whole genome shotgun (WGS) entry which is preliminary data.</text>
</comment>